<evidence type="ECO:0000259" key="1">
    <source>
        <dbReference type="Pfam" id="PF21722"/>
    </source>
</evidence>
<dbReference type="PaxDb" id="55529-EKX39217"/>
<dbReference type="KEGG" id="gtt:GUITHDRAFT_143626"/>
<evidence type="ECO:0000313" key="3">
    <source>
        <dbReference type="EnsemblProtists" id="EKX39217"/>
    </source>
</evidence>
<proteinExistence type="predicted"/>
<reference evidence="3" key="3">
    <citation type="submission" date="2016-03" db="UniProtKB">
        <authorList>
            <consortium name="EnsemblProtists"/>
        </authorList>
    </citation>
    <scope>IDENTIFICATION</scope>
</reference>
<dbReference type="EnsemblProtists" id="EKX39217">
    <property type="protein sequence ID" value="EKX39217"/>
    <property type="gene ID" value="GUITHDRAFT_143626"/>
</dbReference>
<protein>
    <recommendedName>
        <fullName evidence="1">Glycine-rich domain-containing protein</fullName>
    </recommendedName>
</protein>
<reference evidence="2 4" key="1">
    <citation type="journal article" date="2012" name="Nature">
        <title>Algal genomes reveal evolutionary mosaicism and the fate of nucleomorphs.</title>
        <authorList>
            <consortium name="DOE Joint Genome Institute"/>
            <person name="Curtis B.A."/>
            <person name="Tanifuji G."/>
            <person name="Burki F."/>
            <person name="Gruber A."/>
            <person name="Irimia M."/>
            <person name="Maruyama S."/>
            <person name="Arias M.C."/>
            <person name="Ball S.G."/>
            <person name="Gile G.H."/>
            <person name="Hirakawa Y."/>
            <person name="Hopkins J.F."/>
            <person name="Kuo A."/>
            <person name="Rensing S.A."/>
            <person name="Schmutz J."/>
            <person name="Symeonidi A."/>
            <person name="Elias M."/>
            <person name="Eveleigh R.J."/>
            <person name="Herman E.K."/>
            <person name="Klute M.J."/>
            <person name="Nakayama T."/>
            <person name="Obornik M."/>
            <person name="Reyes-Prieto A."/>
            <person name="Armbrust E.V."/>
            <person name="Aves S.J."/>
            <person name="Beiko R.G."/>
            <person name="Coutinho P."/>
            <person name="Dacks J.B."/>
            <person name="Durnford D.G."/>
            <person name="Fast N.M."/>
            <person name="Green B.R."/>
            <person name="Grisdale C.J."/>
            <person name="Hempel F."/>
            <person name="Henrissat B."/>
            <person name="Hoppner M.P."/>
            <person name="Ishida K."/>
            <person name="Kim E."/>
            <person name="Koreny L."/>
            <person name="Kroth P.G."/>
            <person name="Liu Y."/>
            <person name="Malik S.B."/>
            <person name="Maier U.G."/>
            <person name="McRose D."/>
            <person name="Mock T."/>
            <person name="Neilson J.A."/>
            <person name="Onodera N.T."/>
            <person name="Poole A.M."/>
            <person name="Pritham E.J."/>
            <person name="Richards T.A."/>
            <person name="Rocap G."/>
            <person name="Roy S.W."/>
            <person name="Sarai C."/>
            <person name="Schaack S."/>
            <person name="Shirato S."/>
            <person name="Slamovits C.H."/>
            <person name="Spencer D.F."/>
            <person name="Suzuki S."/>
            <person name="Worden A.Z."/>
            <person name="Zauner S."/>
            <person name="Barry K."/>
            <person name="Bell C."/>
            <person name="Bharti A.K."/>
            <person name="Crow J.A."/>
            <person name="Grimwood J."/>
            <person name="Kramer R."/>
            <person name="Lindquist E."/>
            <person name="Lucas S."/>
            <person name="Salamov A."/>
            <person name="McFadden G.I."/>
            <person name="Lane C.E."/>
            <person name="Keeling P.J."/>
            <person name="Gray M.W."/>
            <person name="Grigoriev I.V."/>
            <person name="Archibald J.M."/>
        </authorList>
    </citation>
    <scope>NUCLEOTIDE SEQUENCE</scope>
    <source>
        <strain evidence="2 4">CCMP2712</strain>
    </source>
</reference>
<feature type="domain" description="Glycine-rich" evidence="1">
    <location>
        <begin position="261"/>
        <end position="463"/>
    </location>
</feature>
<dbReference type="Proteomes" id="UP000011087">
    <property type="component" value="Unassembled WGS sequence"/>
</dbReference>
<dbReference type="InterPro" id="IPR049304">
    <property type="entry name" value="Gly_rich_dom"/>
</dbReference>
<accession>L1ISY6</accession>
<dbReference type="Pfam" id="PF21722">
    <property type="entry name" value="Gly_rich_2"/>
    <property type="match status" value="1"/>
</dbReference>
<dbReference type="RefSeq" id="XP_005826197.1">
    <property type="nucleotide sequence ID" value="XM_005826140.1"/>
</dbReference>
<name>L1ISY6_GUITC</name>
<dbReference type="EMBL" id="JH993041">
    <property type="protein sequence ID" value="EKX39217.1"/>
    <property type="molecule type" value="Genomic_DNA"/>
</dbReference>
<dbReference type="HOGENOM" id="CLU_225239_0_0_1"/>
<evidence type="ECO:0000313" key="4">
    <source>
        <dbReference type="Proteomes" id="UP000011087"/>
    </source>
</evidence>
<dbReference type="OrthoDB" id="418382at2759"/>
<organism evidence="2">
    <name type="scientific">Guillardia theta (strain CCMP2712)</name>
    <name type="common">Cryptophyte</name>
    <dbReference type="NCBI Taxonomy" id="905079"/>
    <lineage>
        <taxon>Eukaryota</taxon>
        <taxon>Cryptophyceae</taxon>
        <taxon>Pyrenomonadales</taxon>
        <taxon>Geminigeraceae</taxon>
        <taxon>Guillardia</taxon>
    </lineage>
</organism>
<dbReference type="GeneID" id="17296034"/>
<evidence type="ECO:0000313" key="2">
    <source>
        <dbReference type="EMBL" id="EKX39217.1"/>
    </source>
</evidence>
<sequence length="3285" mass="364075">MQRVAQILAARPAWGVYHAEDWDPHTRTISESFGRQLPVTSRGDLRYEKKKGFGADAPISSLNGNMSSAMLWPFGSIPRSFTICAVTRYAGSNRRRIIQGSTDFTLGHYFNAVGVSHSQSWMTQKQQAYSNPLDWLVICTKNSGETPANVKVYIWEHGLSADDMEALVYSLKWYLSHGIELRYLESVFNPQIVPGFGCDVPVSCPSDWVSVQSAPGVRSPNPQSYHERIGNEDAELCYLLLPYQGLHNVTVYNLYFPREIMAAVVVLGGGGGGAAFGGGGGGGGVLLSRSLHIAAGFHSVTVGRGGGGGGSDWAEPGCGGRGFSSSFDSFVAEGGGGGASRSLRAQVKSIGHNGGSGGGGSGTLNAGLSTQRSYEGFLVFGNDGGSGTLEDACAEEPRFSHGGGGGAGAPGASGHCLRGAGAGGRGIDVSPYVGNRIGQAGWIAGGGGGGAQNMNEGEGEGEGEDRIAEAAREVQGLSFSQYEVLHSELMLLVSNLANASNSSVAGGSSSSISNISNATSAPSIPSGSVPTTDAKITLSNYTAGAITNALISFAVPPTAPLRENSSYLLVLQFPRTFRVCSTTTRLGTILIPASDSSSQVRIEKVQDVSNLQGYYLPWLNYSLFQPDNTAFSSVMYFNLSGSTSTNSTQFIQFSIQGLQNGLYSGLFKPSYEQRDFFGLFVFEYHPYLNCPGCIQIMFYQQGINDPSYPNAIPLYFVPNSFINVSTRLEGLNLYIQFQSSSWIPGNGRLELNLSEGVAFGTSHESNNILSYAPSYCPSESIATLGCAIQGIAKYSNKNLTVTLNNALDIAVDSTLLLNLTGVETFLPHTCSLPGPRQFCSTSPISIRVYESPAATKNFLVGQAYLKLGPYNASGKVEIWPNVAGAQNVSMNFSVVLTNPYFGGDLIRVCVPRYLLDVTSSANILCRAPFDLDLKVFKSIDFSCLNIVNLKQNFSSRKLDFYCSGFGLRNNSGPIFDKIMVETFSEGVYPIDKGYLPVVPDHVKFVELQLDLRVNTWIFNLTINGPKAESLNYTLISSLENRTMAGKKIVSIEFDPCYDIRGVHLSVSNFFGFDLSFPIYRDHIWEWNFTDTDIFPLAFNVVIQSNTVVGYLQSSKPSESRNSVFMLHACKEYSFTDCLRPCGEPILFCAELTTNFENCTCVMKGVGNNSNFSFLNLDNLSIAFANVQNPGTLQKNIRTFNMSIYDNLGRIQNSSEFQLPSTTFSNLPGALFSVVPAEAKVLSTIEFSGFAVGRCFAGSISIFIPDSFTLYNKSIAFLQTAFNLSKTNVDKRIQLQFKPELYVPFKEYLIARGRLYDVMTEYWSLANERVVQFQMRLEETIMNQSIIVGPDFDEISFVIPNILLSYFEREVGVVTLELQQMESHNIKILNRTYYNISEIIAPYIVKSAILEFVPSVINQSYIQTSLEINTYALVEVLLIGVYNPPTSGRLNKLAFSVADQMFSNYSTSVLENILTTPGNILDPSMNLSNHYPGQVVEMILKFTVSNSIPLHGQLDIQLQDININANALQLREAFFQDVFGTRRFFIGNLTQLGQNISITITSFPQNEIGTNLPQGIQSFSGAANSQVIPSFSNVTLRLDGLETLPYVSRVFFSIQTKQYFGDYIDIVHNVAGSQIVPGIVEGNFQLQMPYVSIFTPFALHLFPSIDFVCGYSITIQFPPSIQNVMFTNYSNILGIMCNVTVNQSNPQTFYINSYRRMESTYSSNQTILFKNLSLIGYLKTPNVSGTYNNINISVLSSNGIPIDLGQGTLSVNYSKFTSVRMYARYDFYRGGLSADTLGSNFLTISIRPSVPILGKVLLILELPIWLAASNPKLLQCNFGRCIHSLTPLNSTTNSLPFNASQSFFQLVELTYDPRVNISIGFTLKSFFIPSRYVLPEQFFEIAFGIADQEYNLIQVGTARLNLSQSRLQRVPVLTAVDYLPPQLWNKSTCTLPNAAFWLNNFTVNESSFFQVFSFMTNQEIPIYGFARIVIPLNQLRLLNLSTISFNSTSMVNYRSCSYPLRTRCEENFGEANYSFTNYSLNKGLEISIQFFSEIPNDSIVDIFNLSQPFPFVNPIYSQLFSGNFSVYTVDNVFNLIDTSENFVPQYCQFSNRYTLTFTEILNVYLWDERASSQQYDQLYVRNGYLGGKGGFYFNLSFQTGIRTNEKIVISFPRDFKINQSNLAFFDNCLLTLQGNCKTPDFKKKVPPPNCTNTSYTCSNWIDVFPSICKQNCTQYQSIGNRSCTNFTLQNGTVATLCTSIVTNYSSCAIPYFFVNGSVSKLCHNISFCKSTSFCSQEIVTTNVSICTNWTYSNSSNASQVCNSWSQVNRSTTVQRCTLTLNTSCTWSSRCFDNTSNTTCQNKSLCTQWDETNITYPCPENSSQCLYGPLESFNYTWGLVEIPPRSTNPPDRYNYSLRQAIVITYYGNLTLKGFSFSLDVSNPLYGLGYPPDIHDRYSYLVVLKGFDIAGMYSFGVQERIEFQILVLPQLLNVTSLSQNTTAGALAEVRFSLNALEFLWPNSPQLTMLFPAGSYSTRYRLNTNPGAVMYLETFASFSQAINLSVQVFNPFPHPTIIQSGVYTNPSLTNSTSPQLCVNLNYSCSDCLAPAKSYSYQQQYLLMDLSHVVSNAQINTTLNALTVTVHDIGNPLEANILPGYFDFTISGEFFNQRQIIARAFGIPAERTTVGILTVDQVDLIENVVNRETRVNVTISLYGVLANESYLEFRLSPQFPLYLRNGTFVTFLFLQYEIQIVNYNQDILQIFLSDSQLTEMYKAMEYNDAIQSKISVSFCCLQNPPHYGFYNVIQEIRAISNTSYLAEFQGNSSVKNRLLEDYRTMNIQLLINLENKSSFGKGGISVTIKFNQTIYADSIVSVSFPVSPFSPYQQYSNVFYDVQTLRQFSVFAHLNQSVESTCQKYLVSNCLDPVAANISIVESNDPGTLSFRFGSDVHPCQGNCSNSSSGLIAMSIDGKLQNPRRPESNFRLNASLYLKNPFKVQFLSPFKNLMEIHFLTGPLTIEAFKAPFTSLYSSSRLAGSITWLEIEYRTISGMQANTKDYIEVTLPKGYKALMSTTVFNSNAVQKFYPGSISCLKTPIYAECISFDNRSFGSLNISTQVLGHTRGIYGTLQLTKASNNSLIFERCSNNFDVPFNTTILFRFGPVVNPLPASISYSGKTVPGGNFAIQLKDQNDFLIEYAQIAAPPIYPDILPNVNLSGKVFRLNGSRSSSIASFEVSFLSTFDLFVDYEIHVMLPQGYFVDVLSFNYTLYQMSDVIQQGYFLRISPHQA</sequence>
<gene>
    <name evidence="2" type="ORF">GUITHDRAFT_143626</name>
</gene>
<reference evidence="4" key="2">
    <citation type="submission" date="2012-11" db="EMBL/GenBank/DDBJ databases">
        <authorList>
            <person name="Kuo A."/>
            <person name="Curtis B.A."/>
            <person name="Tanifuji G."/>
            <person name="Burki F."/>
            <person name="Gruber A."/>
            <person name="Irimia M."/>
            <person name="Maruyama S."/>
            <person name="Arias M.C."/>
            <person name="Ball S.G."/>
            <person name="Gile G.H."/>
            <person name="Hirakawa Y."/>
            <person name="Hopkins J.F."/>
            <person name="Rensing S.A."/>
            <person name="Schmutz J."/>
            <person name="Symeonidi A."/>
            <person name="Elias M."/>
            <person name="Eveleigh R.J."/>
            <person name="Herman E.K."/>
            <person name="Klute M.J."/>
            <person name="Nakayama T."/>
            <person name="Obornik M."/>
            <person name="Reyes-Prieto A."/>
            <person name="Armbrust E.V."/>
            <person name="Aves S.J."/>
            <person name="Beiko R.G."/>
            <person name="Coutinho P."/>
            <person name="Dacks J.B."/>
            <person name="Durnford D.G."/>
            <person name="Fast N.M."/>
            <person name="Green B.R."/>
            <person name="Grisdale C."/>
            <person name="Hempe F."/>
            <person name="Henrissat B."/>
            <person name="Hoppner M.P."/>
            <person name="Ishida K.-I."/>
            <person name="Kim E."/>
            <person name="Koreny L."/>
            <person name="Kroth P.G."/>
            <person name="Liu Y."/>
            <person name="Malik S.-B."/>
            <person name="Maier U.G."/>
            <person name="McRose D."/>
            <person name="Mock T."/>
            <person name="Neilson J.A."/>
            <person name="Onodera N.T."/>
            <person name="Poole A.M."/>
            <person name="Pritham E.J."/>
            <person name="Richards T.A."/>
            <person name="Rocap G."/>
            <person name="Roy S.W."/>
            <person name="Sarai C."/>
            <person name="Schaack S."/>
            <person name="Shirato S."/>
            <person name="Slamovits C.H."/>
            <person name="Spencer D.F."/>
            <person name="Suzuki S."/>
            <person name="Worden A.Z."/>
            <person name="Zauner S."/>
            <person name="Barry K."/>
            <person name="Bell C."/>
            <person name="Bharti A.K."/>
            <person name="Crow J.A."/>
            <person name="Grimwood J."/>
            <person name="Kramer R."/>
            <person name="Lindquist E."/>
            <person name="Lucas S."/>
            <person name="Salamov A."/>
            <person name="McFadden G.I."/>
            <person name="Lane C.E."/>
            <person name="Keeling P.J."/>
            <person name="Gray M.W."/>
            <person name="Grigoriev I.V."/>
            <person name="Archibald J.M."/>
        </authorList>
    </citation>
    <scope>NUCLEOTIDE SEQUENCE</scope>
    <source>
        <strain evidence="4">CCMP2712</strain>
    </source>
</reference>
<keyword evidence="4" id="KW-1185">Reference proteome</keyword>